<dbReference type="AlphaFoldDB" id="A0AA86N0C0"/>
<dbReference type="RefSeq" id="WP_289269112.1">
    <property type="nucleotide sequence ID" value="NZ_OX365700.1"/>
</dbReference>
<proteinExistence type="predicted"/>
<dbReference type="Proteomes" id="UP001179121">
    <property type="component" value="Chromosome"/>
</dbReference>
<organism evidence="1 2">
    <name type="scientific">Nitrospira tepida</name>
    <dbReference type="NCBI Taxonomy" id="2973512"/>
    <lineage>
        <taxon>Bacteria</taxon>
        <taxon>Pseudomonadati</taxon>
        <taxon>Nitrospirota</taxon>
        <taxon>Nitrospiria</taxon>
        <taxon>Nitrospirales</taxon>
        <taxon>Nitrospiraceae</taxon>
        <taxon>Nitrospira</taxon>
    </lineage>
</organism>
<protein>
    <submittedName>
        <fullName evidence="1">Uncharacterized protein</fullName>
    </submittedName>
</protein>
<evidence type="ECO:0000313" key="2">
    <source>
        <dbReference type="Proteomes" id="UP001179121"/>
    </source>
</evidence>
<accession>A0AA86N0C0</accession>
<dbReference type="KEGG" id="nti:DNFV4_02813"/>
<sequence length="166" mass="17783">MATGLPAQTIGEEAELDRLQARAEESMANGDAEGAAMSMGRAALMAQQLGKRFGTQPTALVYRSAESLFRAQEQGYRALALFHRAGGQAPASRGVCHTLRSAHLGLRKAMASLNLDEQTLQALSPAETTRIKQLRTSADDWTTVLASMTADFQCPEPSPSTDHPPD</sequence>
<reference evidence="1" key="1">
    <citation type="submission" date="2022-10" db="EMBL/GenBank/DDBJ databases">
        <authorList>
            <person name="Koch H."/>
        </authorList>
    </citation>
    <scope>NUCLEOTIDE SEQUENCE</scope>
    <source>
        <strain evidence="1">DNF</strain>
    </source>
</reference>
<gene>
    <name evidence="1" type="ORF">DNFV4_02813</name>
</gene>
<name>A0AA86N0C0_9BACT</name>
<dbReference type="EMBL" id="OX365700">
    <property type="protein sequence ID" value="CAI4032383.1"/>
    <property type="molecule type" value="Genomic_DNA"/>
</dbReference>
<evidence type="ECO:0000313" key="1">
    <source>
        <dbReference type="EMBL" id="CAI4032383.1"/>
    </source>
</evidence>
<keyword evidence="2" id="KW-1185">Reference proteome</keyword>